<dbReference type="PANTHER" id="PTHR46528:SF1">
    <property type="entry name" value="PROTEIN SON"/>
    <property type="match status" value="1"/>
</dbReference>
<keyword evidence="1" id="KW-0479">Metal-binding</keyword>
<proteinExistence type="predicted"/>
<dbReference type="AlphaFoldDB" id="A0AAD4KK25"/>
<feature type="compositionally biased region" description="Basic and acidic residues" evidence="2">
    <location>
        <begin position="696"/>
        <end position="715"/>
    </location>
</feature>
<dbReference type="PROSITE" id="PS50089">
    <property type="entry name" value="ZF_RING_2"/>
    <property type="match status" value="1"/>
</dbReference>
<dbReference type="GO" id="GO:0051726">
    <property type="term" value="P:regulation of cell cycle"/>
    <property type="evidence" value="ECO:0007669"/>
    <property type="project" value="InterPro"/>
</dbReference>
<evidence type="ECO:0000256" key="2">
    <source>
        <dbReference type="SAM" id="MobiDB-lite"/>
    </source>
</evidence>
<dbReference type="GO" id="GO:0008270">
    <property type="term" value="F:zinc ion binding"/>
    <property type="evidence" value="ECO:0007669"/>
    <property type="project" value="UniProtKB-KW"/>
</dbReference>
<feature type="domain" description="RING-type" evidence="3">
    <location>
        <begin position="28"/>
        <end position="64"/>
    </location>
</feature>
<feature type="region of interest" description="Disordered" evidence="2">
    <location>
        <begin position="87"/>
        <end position="127"/>
    </location>
</feature>
<dbReference type="InterPro" id="IPR001841">
    <property type="entry name" value="Znf_RING"/>
</dbReference>
<protein>
    <recommendedName>
        <fullName evidence="3">RING-type domain-containing protein</fullName>
    </recommendedName>
</protein>
<dbReference type="InterPro" id="IPR032922">
    <property type="entry name" value="SON"/>
</dbReference>
<comment type="caution">
    <text evidence="4">The sequence shown here is derived from an EMBL/GenBank/DDBJ whole genome shotgun (WGS) entry which is preliminary data.</text>
</comment>
<feature type="compositionally biased region" description="Basic and acidic residues" evidence="2">
    <location>
        <begin position="645"/>
        <end position="657"/>
    </location>
</feature>
<name>A0AAD4KK25_9EURO</name>
<reference evidence="4" key="1">
    <citation type="submission" date="2021-12" db="EMBL/GenBank/DDBJ databases">
        <title>Convergent genome expansion in fungi linked to evolution of root-endophyte symbiosis.</title>
        <authorList>
            <consortium name="DOE Joint Genome Institute"/>
            <person name="Ke Y.-H."/>
            <person name="Bonito G."/>
            <person name="Liao H.-L."/>
            <person name="Looney B."/>
            <person name="Rojas-Flechas A."/>
            <person name="Nash J."/>
            <person name="Hameed K."/>
            <person name="Schadt C."/>
            <person name="Martin F."/>
            <person name="Crous P.W."/>
            <person name="Miettinen O."/>
            <person name="Magnuson J.K."/>
            <person name="Labbe J."/>
            <person name="Jacobson D."/>
            <person name="Doktycz M.J."/>
            <person name="Veneault-Fourrey C."/>
            <person name="Kuo A."/>
            <person name="Mondo S."/>
            <person name="Calhoun S."/>
            <person name="Riley R."/>
            <person name="Ohm R."/>
            <person name="LaButti K."/>
            <person name="Andreopoulos B."/>
            <person name="Pangilinan J."/>
            <person name="Nolan M."/>
            <person name="Tritt A."/>
            <person name="Clum A."/>
            <person name="Lipzen A."/>
            <person name="Daum C."/>
            <person name="Barry K."/>
            <person name="Grigoriev I.V."/>
            <person name="Vilgalys R."/>
        </authorList>
    </citation>
    <scope>NUCLEOTIDE SEQUENCE</scope>
    <source>
        <strain evidence="4">PMI_201</strain>
    </source>
</reference>
<dbReference type="Proteomes" id="UP001201262">
    <property type="component" value="Unassembled WGS sequence"/>
</dbReference>
<keyword evidence="1" id="KW-0863">Zinc-finger</keyword>
<dbReference type="SUPFAM" id="SSF57850">
    <property type="entry name" value="RING/U-box"/>
    <property type="match status" value="1"/>
</dbReference>
<evidence type="ECO:0000259" key="3">
    <source>
        <dbReference type="PROSITE" id="PS50089"/>
    </source>
</evidence>
<evidence type="ECO:0000313" key="4">
    <source>
        <dbReference type="EMBL" id="KAH8690256.1"/>
    </source>
</evidence>
<feature type="compositionally biased region" description="Basic residues" evidence="2">
    <location>
        <begin position="716"/>
        <end position="729"/>
    </location>
</feature>
<keyword evidence="5" id="KW-1185">Reference proteome</keyword>
<feature type="compositionally biased region" description="Polar residues" evidence="2">
    <location>
        <begin position="486"/>
        <end position="498"/>
    </location>
</feature>
<dbReference type="InterPro" id="IPR013083">
    <property type="entry name" value="Znf_RING/FYVE/PHD"/>
</dbReference>
<dbReference type="PANTHER" id="PTHR46528">
    <property type="entry name" value="PROTEIN SON"/>
    <property type="match status" value="1"/>
</dbReference>
<feature type="compositionally biased region" description="Basic and acidic residues" evidence="2">
    <location>
        <begin position="665"/>
        <end position="684"/>
    </location>
</feature>
<dbReference type="Gene3D" id="3.30.40.10">
    <property type="entry name" value="Zinc/RING finger domain, C3HC4 (zinc finger)"/>
    <property type="match status" value="1"/>
</dbReference>
<feature type="compositionally biased region" description="Low complexity" evidence="2">
    <location>
        <begin position="447"/>
        <end position="459"/>
    </location>
</feature>
<feature type="compositionally biased region" description="Basic and acidic residues" evidence="2">
    <location>
        <begin position="460"/>
        <end position="483"/>
    </location>
</feature>
<feature type="compositionally biased region" description="Polar residues" evidence="2">
    <location>
        <begin position="606"/>
        <end position="634"/>
    </location>
</feature>
<gene>
    <name evidence="4" type="ORF">BGW36DRAFT_420625</name>
</gene>
<dbReference type="GO" id="GO:0048024">
    <property type="term" value="P:regulation of mRNA splicing, via spliceosome"/>
    <property type="evidence" value="ECO:0007669"/>
    <property type="project" value="TreeGrafter"/>
</dbReference>
<dbReference type="EMBL" id="JAJTJA010000014">
    <property type="protein sequence ID" value="KAH8690256.1"/>
    <property type="molecule type" value="Genomic_DNA"/>
</dbReference>
<dbReference type="GeneID" id="70249797"/>
<organism evidence="4 5">
    <name type="scientific">Talaromyces proteolyticus</name>
    <dbReference type="NCBI Taxonomy" id="1131652"/>
    <lineage>
        <taxon>Eukaryota</taxon>
        <taxon>Fungi</taxon>
        <taxon>Dikarya</taxon>
        <taxon>Ascomycota</taxon>
        <taxon>Pezizomycotina</taxon>
        <taxon>Eurotiomycetes</taxon>
        <taxon>Eurotiomycetidae</taxon>
        <taxon>Eurotiales</taxon>
        <taxon>Trichocomaceae</taxon>
        <taxon>Talaromyces</taxon>
        <taxon>Talaromyces sect. Bacilispori</taxon>
    </lineage>
</organism>
<feature type="compositionally biased region" description="Basic and acidic residues" evidence="2">
    <location>
        <begin position="87"/>
        <end position="99"/>
    </location>
</feature>
<feature type="compositionally biased region" description="Basic and acidic residues" evidence="2">
    <location>
        <begin position="849"/>
        <end position="909"/>
    </location>
</feature>
<accession>A0AAD4KK25</accession>
<evidence type="ECO:0000313" key="5">
    <source>
        <dbReference type="Proteomes" id="UP001201262"/>
    </source>
</evidence>
<feature type="region of interest" description="Disordered" evidence="2">
    <location>
        <begin position="606"/>
        <end position="948"/>
    </location>
</feature>
<feature type="region of interest" description="Disordered" evidence="2">
    <location>
        <begin position="426"/>
        <end position="500"/>
    </location>
</feature>
<evidence type="ECO:0000256" key="1">
    <source>
        <dbReference type="PROSITE-ProRule" id="PRU00175"/>
    </source>
</evidence>
<dbReference type="GO" id="GO:0003723">
    <property type="term" value="F:RNA binding"/>
    <property type="evidence" value="ECO:0007669"/>
    <property type="project" value="InterPro"/>
</dbReference>
<feature type="compositionally biased region" description="Basic and acidic residues" evidence="2">
    <location>
        <begin position="730"/>
        <end position="748"/>
    </location>
</feature>
<feature type="compositionally biased region" description="Basic and acidic residues" evidence="2">
    <location>
        <begin position="935"/>
        <end position="948"/>
    </location>
</feature>
<dbReference type="RefSeq" id="XP_046066539.1">
    <property type="nucleotide sequence ID" value="XM_046219510.1"/>
</dbReference>
<sequence>MASMELSTGLLEIVNSLTQDDIPYKLRCAICNKLAINAFRLPCCDQAICENCQTSLPESCPVCDHNPISPDLCKPNKALRTTLKAFLRTEEKKREKDRPSATPVTATPSESAAGQNQDGSAVSAESNVEPVATGENAGVEGPSVIASIEEPQIVENQSQTPLITSDQVEEPLTTTVDHQAADDADDNGTQSGDGALEADETEHTEQGMVPTNGSNQMALNMGFGVNPGLMSNMPWGGQDLTAMAQFMPNAATGNFQNPMGMLGMDPMTAAQGMFGGFGMNMNNMSNGMNMGYGTGQQMYGNWNNSQNNMYNPTAFSNGMGQDYQASGYAGYMSQDNGNFSQMQQYPNQNYHQGGYYGNGSGYMRGMGRGRGRGYYRGGRGGYYGHMQANNQYSGDYQQQAYQNNVSQEAVDQSLEAPTEEDIKKFNDELAPGGESDLADGPSREDTTTLTTSNALAASAETKDLDNPDRTDRTDSHVDHKSDEQEVINNDDSTPQLQGIPTIDSVDSAASQPNVYHNGPMMNQGYGRGRGYGRGGFYNSRGGYYNNTNFQGPPPGQGVVGAPLAPRAMRQGLPNTSTRRLFAAEQNPSTADTSENVSQRATPAAMNGNTRLLSPSVQTSQVQTRSPSQGGSRTQSRPRSPSAPNSRHDRTRRERSEAYDDEGDGDKDRRRDDHRRSRRDGENRSRSRSRSPSVTEETSRRSSRRPDHNRDRDKKSNRSRRHRSQSRSRYHNRDSLAPETNGGDKHDLASRITHAQRLSKDSSSRHREDRSRKHDRDRERDKRRDHERERDRDRDRPREKDKHRDRDRERERDRDRDREKDRKRSRRDRSVSPNDSESSYRHSRRIKRNHKDDNDNEKRKPSTKDRADAKSGDSSTKDPHTLEREARNRERMMKEQQRRSAITSDRDSKNSRHRQERNLTGGRRLSYRYDDDEDEMNRIEEERESSRWA</sequence>
<feature type="compositionally biased region" description="Polar residues" evidence="2">
    <location>
        <begin position="102"/>
        <end position="126"/>
    </location>
</feature>
<keyword evidence="1" id="KW-0862">Zinc</keyword>
<feature type="region of interest" description="Disordered" evidence="2">
    <location>
        <begin position="177"/>
        <end position="213"/>
    </location>
</feature>
<feature type="compositionally biased region" description="Basic and acidic residues" evidence="2">
    <location>
        <begin position="757"/>
        <end position="821"/>
    </location>
</feature>
<dbReference type="CDD" id="cd16620">
    <property type="entry name" value="vRING-HC-C4C4_RBBP6"/>
    <property type="match status" value="1"/>
</dbReference>